<sequence>MNTFENPNSTRALIITSSDIDESTLRQQVGSNFRLLGTIPATMATSTSSTTVTTMSPLLSSSLVSSSSSSPPPPLPSSSSYLNTIRQNESNVVIDLSRSDCIDDTYNNYDDAIDASDTKCALTKYISDGWSSVRPHCKYFGNIVLWVGLQLFRIMIVALITLGLFCIVLPNWFIVDTSSMYIHVIGPRS</sequence>
<dbReference type="KEGG" id="vg:31079613"/>
<protein>
    <submittedName>
        <fullName evidence="2">Methyl-CpG-binding domain protein-like protein</fullName>
    </submittedName>
</protein>
<proteinExistence type="predicted"/>
<dbReference type="RefSeq" id="YP_009346006.1">
    <property type="nucleotide sequence ID" value="NC_033829.1"/>
</dbReference>
<dbReference type="EMBL" id="KX130344">
    <property type="protein sequence ID" value="AQN78639.1"/>
    <property type="molecule type" value="Genomic_DNA"/>
</dbReference>
<evidence type="ECO:0000313" key="2">
    <source>
        <dbReference type="EMBL" id="AQN78639.1"/>
    </source>
</evidence>
<evidence type="ECO:0000256" key="1">
    <source>
        <dbReference type="SAM" id="Phobius"/>
    </source>
</evidence>
<keyword evidence="1" id="KW-1133">Transmembrane helix</keyword>
<name>A0A1S5VG61_9VIRU</name>
<feature type="transmembrane region" description="Helical" evidence="1">
    <location>
        <begin position="151"/>
        <end position="174"/>
    </location>
</feature>
<keyword evidence="1" id="KW-0812">Transmembrane</keyword>
<keyword evidence="1" id="KW-0472">Membrane</keyword>
<organism evidence="2 3">
    <name type="scientific">Kallithea virus</name>
    <dbReference type="NCBI Taxonomy" id="1654582"/>
    <lineage>
        <taxon>Viruses</taxon>
        <taxon>Viruses incertae sedis</taxon>
        <taxon>Naldaviricetes</taxon>
        <taxon>Lefavirales</taxon>
        <taxon>Nudiviridae</taxon>
        <taxon>Alphanudivirus</taxon>
        <taxon>Alphanudivirus dromelanogasteris</taxon>
    </lineage>
</organism>
<keyword evidence="3" id="KW-1185">Reference proteome</keyword>
<dbReference type="GeneID" id="31079613"/>
<dbReference type="Proteomes" id="UP000204438">
    <property type="component" value="Segment"/>
</dbReference>
<reference evidence="3" key="1">
    <citation type="submission" date="2016-04" db="EMBL/GenBank/DDBJ databases">
        <title>The complete genome of Kallithea virus.</title>
        <authorList>
            <consortium name="DrosEU Consortium"/>
            <person name="Obbard D.J."/>
            <person name="Serga S."/>
            <person name="Kozeretska I."/>
            <person name="Waldron F.M."/>
            <person name="Webster C.L."/>
            <person name="Staubach F."/>
        </authorList>
    </citation>
    <scope>NUCLEOTIDE SEQUENCE [LARGE SCALE GENOMIC DNA]</scope>
</reference>
<accession>A0A1S5VG61</accession>
<evidence type="ECO:0000313" key="3">
    <source>
        <dbReference type="Proteomes" id="UP000204438"/>
    </source>
</evidence>